<feature type="compositionally biased region" description="Low complexity" evidence="1">
    <location>
        <begin position="135"/>
        <end position="147"/>
    </location>
</feature>
<name>A0ABW2WL31_9ACTN</name>
<reference evidence="3" key="1">
    <citation type="journal article" date="2019" name="Int. J. Syst. Evol. Microbiol.">
        <title>The Global Catalogue of Microorganisms (GCM) 10K type strain sequencing project: providing services to taxonomists for standard genome sequencing and annotation.</title>
        <authorList>
            <consortium name="The Broad Institute Genomics Platform"/>
            <consortium name="The Broad Institute Genome Sequencing Center for Infectious Disease"/>
            <person name="Wu L."/>
            <person name="Ma J."/>
        </authorList>
    </citation>
    <scope>NUCLEOTIDE SEQUENCE [LARGE SCALE GENOMIC DNA]</scope>
    <source>
        <strain evidence="3">JCM 12607</strain>
    </source>
</reference>
<organism evidence="2 3">
    <name type="scientific">Streptomyces sanglieri</name>
    <dbReference type="NCBI Taxonomy" id="193460"/>
    <lineage>
        <taxon>Bacteria</taxon>
        <taxon>Bacillati</taxon>
        <taxon>Actinomycetota</taxon>
        <taxon>Actinomycetes</taxon>
        <taxon>Kitasatosporales</taxon>
        <taxon>Streptomycetaceae</taxon>
        <taxon>Streptomyces</taxon>
    </lineage>
</organism>
<accession>A0ABW2WL31</accession>
<dbReference type="Proteomes" id="UP001596915">
    <property type="component" value="Unassembled WGS sequence"/>
</dbReference>
<comment type="caution">
    <text evidence="2">The sequence shown here is derived from an EMBL/GenBank/DDBJ whole genome shotgun (WGS) entry which is preliminary data.</text>
</comment>
<gene>
    <name evidence="2" type="ORF">ACFQ2K_04820</name>
</gene>
<proteinExistence type="predicted"/>
<dbReference type="EMBL" id="JBHTGL010000005">
    <property type="protein sequence ID" value="MFD0622244.1"/>
    <property type="molecule type" value="Genomic_DNA"/>
</dbReference>
<sequence>MTRELFLVCQGCGHRISDDAGYLWADTAEVNAVQREWKAQHTRADGSFGIDLTELLEGPDQARWRASHEGCDPECGGSHYLVAAEKLRTRADLLDWTAHLMEKNWLSATDWRDLLREARKGGERLAVITPEASRGTPPGSAGPTPSGDRGAEAGSSGFLRRRAALSLIGPDTLVGWEPLCSMTALVT</sequence>
<evidence type="ECO:0000313" key="3">
    <source>
        <dbReference type="Proteomes" id="UP001596915"/>
    </source>
</evidence>
<protein>
    <submittedName>
        <fullName evidence="2">Uncharacterized protein</fullName>
    </submittedName>
</protein>
<evidence type="ECO:0000313" key="2">
    <source>
        <dbReference type="EMBL" id="MFD0622244.1"/>
    </source>
</evidence>
<feature type="region of interest" description="Disordered" evidence="1">
    <location>
        <begin position="125"/>
        <end position="154"/>
    </location>
</feature>
<evidence type="ECO:0000256" key="1">
    <source>
        <dbReference type="SAM" id="MobiDB-lite"/>
    </source>
</evidence>
<keyword evidence="3" id="KW-1185">Reference proteome</keyword>